<dbReference type="EMBL" id="VORV01000011">
    <property type="protein sequence ID" value="TXD76476.1"/>
    <property type="molecule type" value="Genomic_DNA"/>
</dbReference>
<proteinExistence type="predicted"/>
<dbReference type="Pfam" id="PF26622">
    <property type="entry name" value="DUF8199"/>
    <property type="match status" value="1"/>
</dbReference>
<evidence type="ECO:0000256" key="1">
    <source>
        <dbReference type="SAM" id="SignalP"/>
    </source>
</evidence>
<accession>A0ABY3HK01</accession>
<dbReference type="NCBIfam" id="NF047658">
    <property type="entry name" value="HYC_CC_PP"/>
    <property type="match status" value="1"/>
</dbReference>
<organism evidence="2 3">
    <name type="scientific">Algoriphagus ratkowskyi</name>
    <dbReference type="NCBI Taxonomy" id="57028"/>
    <lineage>
        <taxon>Bacteria</taxon>
        <taxon>Pseudomonadati</taxon>
        <taxon>Bacteroidota</taxon>
        <taxon>Cytophagia</taxon>
        <taxon>Cytophagales</taxon>
        <taxon>Cyclobacteriaceae</taxon>
        <taxon>Algoriphagus</taxon>
    </lineage>
</organism>
<comment type="caution">
    <text evidence="2">The sequence shown here is derived from an EMBL/GenBank/DDBJ whole genome shotgun (WGS) entry which is preliminary data.</text>
</comment>
<evidence type="ECO:0000313" key="3">
    <source>
        <dbReference type="Proteomes" id="UP000321927"/>
    </source>
</evidence>
<dbReference type="RefSeq" id="WP_086502495.1">
    <property type="nucleotide sequence ID" value="NZ_MSSV01000016.1"/>
</dbReference>
<gene>
    <name evidence="2" type="ORF">ESW18_15830</name>
</gene>
<dbReference type="InterPro" id="IPR058060">
    <property type="entry name" value="HYC_CC_PP"/>
</dbReference>
<reference evidence="2 3" key="1">
    <citation type="submission" date="2019-08" db="EMBL/GenBank/DDBJ databases">
        <title>Genome of Algoriphagus ratkowskyi IC026.</title>
        <authorList>
            <person name="Bowman J.P."/>
        </authorList>
    </citation>
    <scope>NUCLEOTIDE SEQUENCE [LARGE SCALE GENOMIC DNA]</scope>
    <source>
        <strain evidence="2 3">IC026</strain>
    </source>
</reference>
<protein>
    <submittedName>
        <fullName evidence="2">Uncharacterized protein</fullName>
    </submittedName>
</protein>
<keyword evidence="1" id="KW-0732">Signal</keyword>
<evidence type="ECO:0000313" key="2">
    <source>
        <dbReference type="EMBL" id="TXD76476.1"/>
    </source>
</evidence>
<dbReference type="Proteomes" id="UP000321927">
    <property type="component" value="Unassembled WGS sequence"/>
</dbReference>
<feature type="chain" id="PRO_5046210352" evidence="1">
    <location>
        <begin position="24"/>
        <end position="127"/>
    </location>
</feature>
<feature type="signal peptide" evidence="1">
    <location>
        <begin position="1"/>
        <end position="23"/>
    </location>
</feature>
<dbReference type="InterPro" id="IPR058512">
    <property type="entry name" value="DUF8199"/>
</dbReference>
<name>A0ABY3HK01_9BACT</name>
<sequence length="127" mass="13903">MKTIISSVMLLFFLTGQINLTLAAHYCGDELKSTEVTMAPEKTDCCGADLSLATYPGCCSDEFSSADSDDYFGKADFQIQLSADFVLVYVLTIPGLVVEELQLSNIAYLLLDRSVSDLTILHQSFLI</sequence>
<keyword evidence="3" id="KW-1185">Reference proteome</keyword>